<comment type="caution">
    <text evidence="1">The sequence shown here is derived from an EMBL/GenBank/DDBJ whole genome shotgun (WGS) entry which is preliminary data.</text>
</comment>
<gene>
    <name evidence="1" type="ORF">JCM5805K_0307</name>
</gene>
<evidence type="ECO:0000313" key="2">
    <source>
        <dbReference type="Proteomes" id="UP000031847"/>
    </source>
</evidence>
<sequence length="36" mass="4347">MINNQAMNKTVKVWQFYFDFVEMEKKHGYGKSGSRF</sequence>
<evidence type="ECO:0000313" key="1">
    <source>
        <dbReference type="EMBL" id="GAM79200.1"/>
    </source>
</evidence>
<accession>A0A0B8QHR4</accession>
<dbReference type="EMBL" id="BBSI01000011">
    <property type="protein sequence ID" value="GAM79200.1"/>
    <property type="molecule type" value="Genomic_DNA"/>
</dbReference>
<dbReference type="Proteomes" id="UP000031847">
    <property type="component" value="Unassembled WGS sequence"/>
</dbReference>
<dbReference type="AlphaFoldDB" id="A0A0B8QHR4"/>
<reference evidence="1 2" key="1">
    <citation type="submission" date="2015-01" db="EMBL/GenBank/DDBJ databases">
        <title>Lactococcus lactis subsp.lactis JCM 5805 whole genome shotgun sequence.</title>
        <authorList>
            <person name="Fujii T."/>
            <person name="Tomita Y."/>
            <person name="Ikushima S."/>
            <person name="Fujiwara D."/>
        </authorList>
    </citation>
    <scope>NUCLEOTIDE SEQUENCE [LARGE SCALE GENOMIC DNA]</scope>
    <source>
        <strain evidence="1 2">JCM 5805</strain>
    </source>
</reference>
<organism evidence="1 2">
    <name type="scientific">Lactococcus lactis subsp. lactis</name>
    <name type="common">Streptococcus lactis</name>
    <dbReference type="NCBI Taxonomy" id="1360"/>
    <lineage>
        <taxon>Bacteria</taxon>
        <taxon>Bacillati</taxon>
        <taxon>Bacillota</taxon>
        <taxon>Bacilli</taxon>
        <taxon>Lactobacillales</taxon>
        <taxon>Streptococcaceae</taxon>
        <taxon>Lactococcus</taxon>
    </lineage>
</organism>
<name>A0A0B8QHR4_LACLL</name>
<proteinExistence type="predicted"/>
<protein>
    <submittedName>
        <fullName evidence="1">Uncharacterized protein</fullName>
    </submittedName>
</protein>